<evidence type="ECO:0000256" key="3">
    <source>
        <dbReference type="ARBA" id="ARBA00022605"/>
    </source>
</evidence>
<dbReference type="Gene3D" id="3.40.1160.10">
    <property type="entry name" value="Acetylglutamate kinase-like"/>
    <property type="match status" value="1"/>
</dbReference>
<dbReference type="InterPro" id="IPR004662">
    <property type="entry name" value="AcgluKinase_fam"/>
</dbReference>
<evidence type="ECO:0000256" key="1">
    <source>
        <dbReference type="ARBA" id="ARBA00004828"/>
    </source>
</evidence>
<keyword evidence="2 9" id="KW-0055">Arginine biosynthesis</keyword>
<comment type="catalytic activity">
    <reaction evidence="8 9">
        <text>N-acetyl-L-glutamate + ATP = N-acetyl-L-glutamyl 5-phosphate + ADP</text>
        <dbReference type="Rhea" id="RHEA:14629"/>
        <dbReference type="ChEBI" id="CHEBI:30616"/>
        <dbReference type="ChEBI" id="CHEBI:44337"/>
        <dbReference type="ChEBI" id="CHEBI:57936"/>
        <dbReference type="ChEBI" id="CHEBI:456216"/>
        <dbReference type="EC" id="2.7.2.8"/>
    </reaction>
</comment>
<dbReference type="EC" id="2.7.2.8" evidence="9"/>
<dbReference type="PANTHER" id="PTHR23342">
    <property type="entry name" value="N-ACETYLGLUTAMATE SYNTHASE"/>
    <property type="match status" value="1"/>
</dbReference>
<dbReference type="InterPro" id="IPR001057">
    <property type="entry name" value="Glu/AcGlu_kinase"/>
</dbReference>
<dbReference type="EMBL" id="CP144921">
    <property type="protein sequence ID" value="WWA32228.1"/>
    <property type="molecule type" value="Genomic_DNA"/>
</dbReference>
<evidence type="ECO:0000313" key="11">
    <source>
        <dbReference type="EMBL" id="WWA32228.1"/>
    </source>
</evidence>
<comment type="pathway">
    <text evidence="1 9">Amino-acid biosynthesis; L-arginine biosynthesis; N(2)-acetyl-L-ornithine from L-glutamate: step 2/4.</text>
</comment>
<dbReference type="Proteomes" id="UP001341136">
    <property type="component" value="Chromosome"/>
</dbReference>
<sequence length="258" mass="26915">MMATVVIKIGGSILEALEEGFYEGVVKRASLGDKIMIVHGGGPAINNLLQAMAVESQFVNGLRKTTAEVLTAAETALSGQINKQLVRSLYQAGGKAIGLSGSDGHLLKTIPIDTDKLGFVGAVESVNVDVLFNVVKAGYIPVIAPIGMDANYQPYNINADTAAAAVAKASKAEELVFVTDVDGVQKDGKVIKEMDEVLAKHYIEEGVIYGGMVPKVNACLDSLSGALTKARIVNGKKTYHPSAGTAIVKQSNVLTSGA</sequence>
<feature type="site" description="Transition state stabilizer" evidence="9">
    <location>
        <position position="215"/>
    </location>
</feature>
<feature type="binding site" evidence="9">
    <location>
        <position position="156"/>
    </location>
    <ligand>
        <name>substrate</name>
    </ligand>
</feature>
<organism evidence="11 12">
    <name type="scientific">Shouchella rhizosphaerae</name>
    <dbReference type="NCBI Taxonomy" id="866786"/>
    <lineage>
        <taxon>Bacteria</taxon>
        <taxon>Bacillati</taxon>
        <taxon>Bacillota</taxon>
        <taxon>Bacilli</taxon>
        <taxon>Bacillales</taxon>
        <taxon>Bacillaceae</taxon>
        <taxon>Shouchella</taxon>
    </lineage>
</organism>
<feature type="binding site" evidence="9">
    <location>
        <position position="63"/>
    </location>
    <ligand>
        <name>substrate</name>
    </ligand>
</feature>
<proteinExistence type="inferred from homology"/>
<dbReference type="PIRSF" id="PIRSF000728">
    <property type="entry name" value="NAGK"/>
    <property type="match status" value="1"/>
</dbReference>
<evidence type="ECO:0000256" key="8">
    <source>
        <dbReference type="ARBA" id="ARBA00048141"/>
    </source>
</evidence>
<feature type="site" description="Transition state stabilizer" evidence="9">
    <location>
        <position position="8"/>
    </location>
</feature>
<dbReference type="CDD" id="cd04238">
    <property type="entry name" value="AAK_NAGK-like"/>
    <property type="match status" value="1"/>
</dbReference>
<accession>A0ABZ2D0U9</accession>
<dbReference type="SUPFAM" id="SSF53633">
    <property type="entry name" value="Carbamate kinase-like"/>
    <property type="match status" value="1"/>
</dbReference>
<evidence type="ECO:0000256" key="9">
    <source>
        <dbReference type="HAMAP-Rule" id="MF_00082"/>
    </source>
</evidence>
<dbReference type="NCBIfam" id="TIGR00761">
    <property type="entry name" value="argB"/>
    <property type="match status" value="1"/>
</dbReference>
<dbReference type="InterPro" id="IPR036393">
    <property type="entry name" value="AceGlu_kinase-like_sf"/>
</dbReference>
<keyword evidence="7 9" id="KW-0067">ATP-binding</keyword>
<evidence type="ECO:0000256" key="7">
    <source>
        <dbReference type="ARBA" id="ARBA00022840"/>
    </source>
</evidence>
<evidence type="ECO:0000259" key="10">
    <source>
        <dbReference type="Pfam" id="PF00696"/>
    </source>
</evidence>
<keyword evidence="9" id="KW-0963">Cytoplasm</keyword>
<comment type="subcellular location">
    <subcellularLocation>
        <location evidence="9">Cytoplasm</location>
    </subcellularLocation>
</comment>
<evidence type="ECO:0000256" key="4">
    <source>
        <dbReference type="ARBA" id="ARBA00022679"/>
    </source>
</evidence>
<comment type="function">
    <text evidence="9">Catalyzes the ATP-dependent phosphorylation of N-acetyl-L-glutamate.</text>
</comment>
<keyword evidence="5 9" id="KW-0547">Nucleotide-binding</keyword>
<feature type="binding site" evidence="9">
    <location>
        <begin position="41"/>
        <end position="42"/>
    </location>
    <ligand>
        <name>substrate</name>
    </ligand>
</feature>
<gene>
    <name evidence="9 11" type="primary">argB</name>
    <name evidence="11" type="ORF">V5G21_01585</name>
</gene>
<comment type="similarity">
    <text evidence="9">Belongs to the acetylglutamate kinase family. ArgB subfamily.</text>
</comment>
<dbReference type="PRINTS" id="PR00474">
    <property type="entry name" value="GLU5KINASE"/>
</dbReference>
<evidence type="ECO:0000256" key="2">
    <source>
        <dbReference type="ARBA" id="ARBA00022571"/>
    </source>
</evidence>
<evidence type="ECO:0000256" key="5">
    <source>
        <dbReference type="ARBA" id="ARBA00022741"/>
    </source>
</evidence>
<keyword evidence="12" id="KW-1185">Reference proteome</keyword>
<dbReference type="PANTHER" id="PTHR23342:SF0">
    <property type="entry name" value="N-ACETYLGLUTAMATE SYNTHASE, MITOCHONDRIAL"/>
    <property type="match status" value="1"/>
</dbReference>
<dbReference type="Pfam" id="PF00696">
    <property type="entry name" value="AA_kinase"/>
    <property type="match status" value="1"/>
</dbReference>
<reference evidence="11 12" key="1">
    <citation type="submission" date="2024-01" db="EMBL/GenBank/DDBJ databases">
        <title>Culturomics analysis of mouse respiratory tract.</title>
        <authorList>
            <person name="Phillips A.M."/>
            <person name="Collette N.M."/>
            <person name="Mageeney C.M."/>
            <person name="Sinha A."/>
            <person name="Hern K.E."/>
            <person name="Arkin A.P."/>
            <person name="Williams K.P."/>
            <person name="Branda S."/>
        </authorList>
    </citation>
    <scope>NUCLEOTIDE SEQUENCE [LARGE SCALE GENOMIC DNA]</scope>
    <source>
        <strain evidence="11 12">CP20</strain>
    </source>
</reference>
<evidence type="ECO:0000256" key="6">
    <source>
        <dbReference type="ARBA" id="ARBA00022777"/>
    </source>
</evidence>
<keyword evidence="6 9" id="KW-0418">Kinase</keyword>
<keyword evidence="3 9" id="KW-0028">Amino-acid biosynthesis</keyword>
<dbReference type="GO" id="GO:0003991">
    <property type="term" value="F:acetylglutamate kinase activity"/>
    <property type="evidence" value="ECO:0007669"/>
    <property type="project" value="UniProtKB-EC"/>
</dbReference>
<protein>
    <recommendedName>
        <fullName evidence="9">Acetylglutamate kinase</fullName>
        <ecNumber evidence="9">2.7.2.8</ecNumber>
    </recommendedName>
    <alternativeName>
        <fullName evidence="9">N-acetyl-L-glutamate 5-phosphotransferase</fullName>
    </alternativeName>
    <alternativeName>
        <fullName evidence="9">NAG kinase</fullName>
        <shortName evidence="9">NAGK</shortName>
    </alternativeName>
</protein>
<dbReference type="InterPro" id="IPR037528">
    <property type="entry name" value="ArgB"/>
</dbReference>
<evidence type="ECO:0000313" key="12">
    <source>
        <dbReference type="Proteomes" id="UP001341136"/>
    </source>
</evidence>
<dbReference type="HAMAP" id="MF_00082">
    <property type="entry name" value="ArgB"/>
    <property type="match status" value="1"/>
</dbReference>
<feature type="domain" description="Aspartate/glutamate/uridylate kinase" evidence="10">
    <location>
        <begin position="4"/>
        <end position="234"/>
    </location>
</feature>
<dbReference type="InterPro" id="IPR001048">
    <property type="entry name" value="Asp/Glu/Uridylate_kinase"/>
</dbReference>
<keyword evidence="4 9" id="KW-0808">Transferase</keyword>
<name>A0ABZ2D0U9_9BACI</name>